<name>A0AAV7GDK2_DENCH</name>
<keyword evidence="1" id="KW-1133">Transmembrane helix</keyword>
<comment type="caution">
    <text evidence="2">The sequence shown here is derived from an EMBL/GenBank/DDBJ whole genome shotgun (WGS) entry which is preliminary data.</text>
</comment>
<dbReference type="AlphaFoldDB" id="A0AAV7GDK2"/>
<dbReference type="EMBL" id="JAGFBR010000015">
    <property type="protein sequence ID" value="KAH0454541.1"/>
    <property type="molecule type" value="Genomic_DNA"/>
</dbReference>
<feature type="transmembrane region" description="Helical" evidence="1">
    <location>
        <begin position="23"/>
        <end position="45"/>
    </location>
</feature>
<dbReference type="InterPro" id="IPR052796">
    <property type="entry name" value="Nod_factor_sulfotransferase"/>
</dbReference>
<protein>
    <recommendedName>
        <fullName evidence="4">Sulfotransferase</fullName>
    </recommendedName>
</protein>
<evidence type="ECO:0000313" key="3">
    <source>
        <dbReference type="Proteomes" id="UP000775213"/>
    </source>
</evidence>
<keyword evidence="1" id="KW-0472">Membrane</keyword>
<dbReference type="Proteomes" id="UP000775213">
    <property type="component" value="Unassembled WGS sequence"/>
</dbReference>
<evidence type="ECO:0000256" key="1">
    <source>
        <dbReference type="SAM" id="Phobius"/>
    </source>
</evidence>
<sequence length="347" mass="39965">MVEDCSAINKDAFGTKPHKKYPVVLRTVVLSLVMISSVYICSICIKQKGFIINPNVMKVEVKDQPCRHPSIPSSELPYIHYPEPTTYNRQLDLVLNECACTPVRFFALLSMQRSGSGWLETLLNSHINISSNGEIFSVKERRSNISTIIATLDKVYNLDWYSSASKNECTGAVGFKWMLNQGLMQNHEGMVEYFKKRGVTPIFLFRKNLLRRWVSVLANAHDRDSKQLNGTHKAHVHSRHEADVLASYKPNIDVTKLFLDINHTIKWNADAIQSFNNTRHIVLYYEDIVLNRTKVVDVLDFLRMPHRELKSQHVKIHTRPLPDQIENWKEVSQSLKGTKFESFLHSD</sequence>
<reference evidence="2 3" key="1">
    <citation type="journal article" date="2021" name="Hortic Res">
        <title>Chromosome-scale assembly of the Dendrobium chrysotoxum genome enhances the understanding of orchid evolution.</title>
        <authorList>
            <person name="Zhang Y."/>
            <person name="Zhang G.Q."/>
            <person name="Zhang D."/>
            <person name="Liu X.D."/>
            <person name="Xu X.Y."/>
            <person name="Sun W.H."/>
            <person name="Yu X."/>
            <person name="Zhu X."/>
            <person name="Wang Z.W."/>
            <person name="Zhao X."/>
            <person name="Zhong W.Y."/>
            <person name="Chen H."/>
            <person name="Yin W.L."/>
            <person name="Huang T."/>
            <person name="Niu S.C."/>
            <person name="Liu Z.J."/>
        </authorList>
    </citation>
    <scope>NUCLEOTIDE SEQUENCE [LARGE SCALE GENOMIC DNA]</scope>
    <source>
        <strain evidence="2">Lindl</strain>
    </source>
</reference>
<evidence type="ECO:0000313" key="2">
    <source>
        <dbReference type="EMBL" id="KAH0454541.1"/>
    </source>
</evidence>
<keyword evidence="3" id="KW-1185">Reference proteome</keyword>
<dbReference type="Gene3D" id="3.40.50.300">
    <property type="entry name" value="P-loop containing nucleotide triphosphate hydrolases"/>
    <property type="match status" value="1"/>
</dbReference>
<proteinExistence type="predicted"/>
<dbReference type="PANTHER" id="PTHR32175:SF9">
    <property type="entry name" value="OS01G0784600 PROTEIN"/>
    <property type="match status" value="1"/>
</dbReference>
<evidence type="ECO:0008006" key="4">
    <source>
        <dbReference type="Google" id="ProtNLM"/>
    </source>
</evidence>
<organism evidence="2 3">
    <name type="scientific">Dendrobium chrysotoxum</name>
    <name type="common">Orchid</name>
    <dbReference type="NCBI Taxonomy" id="161865"/>
    <lineage>
        <taxon>Eukaryota</taxon>
        <taxon>Viridiplantae</taxon>
        <taxon>Streptophyta</taxon>
        <taxon>Embryophyta</taxon>
        <taxon>Tracheophyta</taxon>
        <taxon>Spermatophyta</taxon>
        <taxon>Magnoliopsida</taxon>
        <taxon>Liliopsida</taxon>
        <taxon>Asparagales</taxon>
        <taxon>Orchidaceae</taxon>
        <taxon>Epidendroideae</taxon>
        <taxon>Malaxideae</taxon>
        <taxon>Dendrobiinae</taxon>
        <taxon>Dendrobium</taxon>
    </lineage>
</organism>
<gene>
    <name evidence="2" type="ORF">IEQ34_016465</name>
</gene>
<keyword evidence="1" id="KW-0812">Transmembrane</keyword>
<dbReference type="SUPFAM" id="SSF52540">
    <property type="entry name" value="P-loop containing nucleoside triphosphate hydrolases"/>
    <property type="match status" value="1"/>
</dbReference>
<dbReference type="InterPro" id="IPR027417">
    <property type="entry name" value="P-loop_NTPase"/>
</dbReference>
<accession>A0AAV7GDK2</accession>
<dbReference type="PANTHER" id="PTHR32175">
    <property type="entry name" value="PROTEIN, PUTATIVE, EXPRESSED-RELATED"/>
    <property type="match status" value="1"/>
</dbReference>